<dbReference type="PANTHER" id="PTHR10992:SF1003">
    <property type="entry name" value="OS11G0492800 PROTEIN"/>
    <property type="match status" value="1"/>
</dbReference>
<organism evidence="2 3">
    <name type="scientific">Acrocarpospora pleiomorpha</name>
    <dbReference type="NCBI Taxonomy" id="90975"/>
    <lineage>
        <taxon>Bacteria</taxon>
        <taxon>Bacillati</taxon>
        <taxon>Actinomycetota</taxon>
        <taxon>Actinomycetes</taxon>
        <taxon>Streptosporangiales</taxon>
        <taxon>Streptosporangiaceae</taxon>
        <taxon>Acrocarpospora</taxon>
    </lineage>
</organism>
<proteinExistence type="predicted"/>
<dbReference type="GO" id="GO:0009694">
    <property type="term" value="P:jasmonic acid metabolic process"/>
    <property type="evidence" value="ECO:0007669"/>
    <property type="project" value="TreeGrafter"/>
</dbReference>
<dbReference type="InterPro" id="IPR045889">
    <property type="entry name" value="MES/HNL"/>
</dbReference>
<evidence type="ECO:0000313" key="3">
    <source>
        <dbReference type="Proteomes" id="UP000377595"/>
    </source>
</evidence>
<dbReference type="Proteomes" id="UP000377595">
    <property type="component" value="Unassembled WGS sequence"/>
</dbReference>
<dbReference type="GO" id="GO:0080032">
    <property type="term" value="F:methyl jasmonate esterase activity"/>
    <property type="evidence" value="ECO:0007669"/>
    <property type="project" value="TreeGrafter"/>
</dbReference>
<sequence length="247" mass="26272">MSTFVLVHGGGHGGWCYQRVARRLEAAGHTVYSPSLTGSGDRSHLMSPDVDLETHITEVANLLFFEDLSDVILVGHSIGGMVARGAADRADGRVGKLVYLDAPQGRTAAEALPMFDLRAGSKVVDGVELILLPSEDLLGFFGVTDPEDVAWALPRLTPHAWKCFDQELSLQNEQAVAAIPRYLIVASGSVDLGVHPEELLAAARAEDRLWVIEGGHDLMITAPRAVADSLAQIAAEGTAWAKDTGAA</sequence>
<dbReference type="PANTHER" id="PTHR10992">
    <property type="entry name" value="METHYLESTERASE FAMILY MEMBER"/>
    <property type="match status" value="1"/>
</dbReference>
<dbReference type="Pfam" id="PF12697">
    <property type="entry name" value="Abhydrolase_6"/>
    <property type="match status" value="1"/>
</dbReference>
<protein>
    <submittedName>
        <fullName evidence="2">Esterase</fullName>
    </submittedName>
</protein>
<dbReference type="EMBL" id="BLAF01000004">
    <property type="protein sequence ID" value="GES17523.1"/>
    <property type="molecule type" value="Genomic_DNA"/>
</dbReference>
<name>A0A5M3XEZ2_9ACTN</name>
<dbReference type="AlphaFoldDB" id="A0A5M3XEZ2"/>
<dbReference type="GO" id="GO:0080031">
    <property type="term" value="F:methyl salicylate esterase activity"/>
    <property type="evidence" value="ECO:0007669"/>
    <property type="project" value="TreeGrafter"/>
</dbReference>
<reference evidence="2 3" key="1">
    <citation type="submission" date="2019-10" db="EMBL/GenBank/DDBJ databases">
        <title>Whole genome shotgun sequence of Acrocarpospora pleiomorpha NBRC 16267.</title>
        <authorList>
            <person name="Ichikawa N."/>
            <person name="Kimura A."/>
            <person name="Kitahashi Y."/>
            <person name="Komaki H."/>
            <person name="Oguchi A."/>
        </authorList>
    </citation>
    <scope>NUCLEOTIDE SEQUENCE [LARGE SCALE GENOMIC DNA]</scope>
    <source>
        <strain evidence="2 3">NBRC 16267</strain>
    </source>
</reference>
<dbReference type="InterPro" id="IPR029058">
    <property type="entry name" value="AB_hydrolase_fold"/>
</dbReference>
<feature type="domain" description="AB hydrolase-1" evidence="1">
    <location>
        <begin position="4"/>
        <end position="228"/>
    </location>
</feature>
<dbReference type="GO" id="GO:0080030">
    <property type="term" value="F:methyl indole-3-acetate esterase activity"/>
    <property type="evidence" value="ECO:0007669"/>
    <property type="project" value="TreeGrafter"/>
</dbReference>
<evidence type="ECO:0000259" key="1">
    <source>
        <dbReference type="Pfam" id="PF12697"/>
    </source>
</evidence>
<comment type="caution">
    <text evidence="2">The sequence shown here is derived from an EMBL/GenBank/DDBJ whole genome shotgun (WGS) entry which is preliminary data.</text>
</comment>
<dbReference type="SUPFAM" id="SSF53474">
    <property type="entry name" value="alpha/beta-Hydrolases"/>
    <property type="match status" value="1"/>
</dbReference>
<keyword evidence="3" id="KW-1185">Reference proteome</keyword>
<dbReference type="Gene3D" id="3.40.50.1820">
    <property type="entry name" value="alpha/beta hydrolase"/>
    <property type="match status" value="1"/>
</dbReference>
<accession>A0A5M3XEZ2</accession>
<gene>
    <name evidence="2" type="ORF">Aple_004180</name>
</gene>
<dbReference type="InterPro" id="IPR000073">
    <property type="entry name" value="AB_hydrolase_1"/>
</dbReference>
<evidence type="ECO:0000313" key="2">
    <source>
        <dbReference type="EMBL" id="GES17523.1"/>
    </source>
</evidence>
<dbReference type="GO" id="GO:0009696">
    <property type="term" value="P:salicylic acid metabolic process"/>
    <property type="evidence" value="ECO:0007669"/>
    <property type="project" value="TreeGrafter"/>
</dbReference>
<dbReference type="RefSeq" id="WP_155342678.1">
    <property type="nucleotide sequence ID" value="NZ_BAAAHM010000001.1"/>
</dbReference>
<dbReference type="OrthoDB" id="9773549at2"/>